<dbReference type="EMBL" id="CP141261">
    <property type="protein sequence ID" value="WRL63697.1"/>
    <property type="molecule type" value="Genomic_DNA"/>
</dbReference>
<feature type="domain" description="Chemotaxis phosphatase CheX-like" evidence="3">
    <location>
        <begin position="64"/>
        <end position="143"/>
    </location>
</feature>
<evidence type="ECO:0000256" key="1">
    <source>
        <dbReference type="ARBA" id="ARBA00022500"/>
    </source>
</evidence>
<sequence>MSALPTDFGDTGERRRTSDAPLLITGLIDEETVQSITQEAWSALIGDDEFLVPLPGGLPDDAISSWVEIVGPWTGAVVLTCGRATAEELSRCLLAQHAPPVLDDEDVQDSLGELANVLGGNVKALLPGPSVLGLPEVGTDSPAAHPAADPADTCRVDVLWRGQSLTVTVQGSAGAPSVPENNQYENEVPL</sequence>
<dbReference type="InterPro" id="IPR028976">
    <property type="entry name" value="CheC-like_sf"/>
</dbReference>
<dbReference type="InterPro" id="IPR028051">
    <property type="entry name" value="CheX-like_dom"/>
</dbReference>
<feature type="region of interest" description="Disordered" evidence="2">
    <location>
        <begin position="170"/>
        <end position="190"/>
    </location>
</feature>
<evidence type="ECO:0000313" key="4">
    <source>
        <dbReference type="EMBL" id="WRL63697.1"/>
    </source>
</evidence>
<evidence type="ECO:0000259" key="3">
    <source>
        <dbReference type="Pfam" id="PF13690"/>
    </source>
</evidence>
<dbReference type="Gene3D" id="3.40.1550.10">
    <property type="entry name" value="CheC-like"/>
    <property type="match status" value="1"/>
</dbReference>
<dbReference type="RefSeq" id="WP_324275030.1">
    <property type="nucleotide sequence ID" value="NZ_CP141261.1"/>
</dbReference>
<proteinExistence type="predicted"/>
<name>A0ABZ1AYP7_9ACTN</name>
<dbReference type="SUPFAM" id="SSF103039">
    <property type="entry name" value="CheC-like"/>
    <property type="match status" value="1"/>
</dbReference>
<keyword evidence="5" id="KW-1185">Reference proteome</keyword>
<dbReference type="Pfam" id="PF13690">
    <property type="entry name" value="CheX"/>
    <property type="match status" value="1"/>
</dbReference>
<accession>A0ABZ1AYP7</accession>
<reference evidence="4 5" key="1">
    <citation type="submission" date="2023-12" db="EMBL/GenBank/DDBJ databases">
        <title>Blastococcus brunescens sp. nov., an actonobacterium isolated from sandstone collected in sahara desert.</title>
        <authorList>
            <person name="Gtari M."/>
            <person name="Ghodhbane F."/>
        </authorList>
    </citation>
    <scope>NUCLEOTIDE SEQUENCE [LARGE SCALE GENOMIC DNA]</scope>
    <source>
        <strain evidence="4 5">BMG 8361</strain>
    </source>
</reference>
<keyword evidence="1" id="KW-0145">Chemotaxis</keyword>
<organism evidence="4 5">
    <name type="scientific">Blastococcus brunescens</name>
    <dbReference type="NCBI Taxonomy" id="1564165"/>
    <lineage>
        <taxon>Bacteria</taxon>
        <taxon>Bacillati</taxon>
        <taxon>Actinomycetota</taxon>
        <taxon>Actinomycetes</taxon>
        <taxon>Geodermatophilales</taxon>
        <taxon>Geodermatophilaceae</taxon>
        <taxon>Blastococcus</taxon>
    </lineage>
</organism>
<dbReference type="Proteomes" id="UP001324287">
    <property type="component" value="Chromosome"/>
</dbReference>
<gene>
    <name evidence="4" type="ORF">U6N30_29255</name>
</gene>
<evidence type="ECO:0000256" key="2">
    <source>
        <dbReference type="SAM" id="MobiDB-lite"/>
    </source>
</evidence>
<feature type="compositionally biased region" description="Polar residues" evidence="2">
    <location>
        <begin position="179"/>
        <end position="190"/>
    </location>
</feature>
<protein>
    <submittedName>
        <fullName evidence="4">Chemotaxis protein CheX</fullName>
    </submittedName>
</protein>
<evidence type="ECO:0000313" key="5">
    <source>
        <dbReference type="Proteomes" id="UP001324287"/>
    </source>
</evidence>